<protein>
    <submittedName>
        <fullName evidence="2">Uncharacterized protein</fullName>
    </submittedName>
</protein>
<proteinExistence type="predicted"/>
<sequence length="752" mass="82956">MSEPTPNYGKNLLELFLLQFRAMGISDKLLNELFLEKGICSGTELLAKLGITLQLEEAPGGSEIHSAAATSEVQGQKAQPIPEKPEKRQKSRSKKNVADTAREEKICRNRREKELQPFVMKLTKPDPGEEWENPLLTVSEKSVPINKPTLKSLSLYEDHDFKVRNRLGKAIKKLAQDPKNEGAFDKTEPPQTKLVDEGNHQAVLEQEPLEKQEAEAQDTTAKIAKPEKAKAAIDVLLRPEEPEIPKLTSKESLPEDLEKIPLPQTPGNSLDEISGVRGPEEAVNCDLAEEINIAIVPDALPEQNPEFSVEHELASPRPKKRLELQEKCSPVSGTDPETFGKEIDTTTEFATNIPDTAPEPTEEVLNTGADQEDAEKISENDAEPKEAVSPNQAIGSQNGLQLTADETDEDISEFRSSKLELMAEDREDMGPQKCHTASNSESDDRVIMNAPGYDRNGNPIEGYVESHADEGTPKQNKRQKTESPGTAVEACTSEKTSDKLQDHAAIMQKAKSSKPEAKHQASRKRCRKEPADPFTTIEQLFLKMSNDFKIPKKKPAPVASNPPSLAEFAQNGGEAQSAAREMLMDISESDGESPGEHNQGSLGDPTHEDHSAEWRHPRADETSPGNPHVSGSSTEEPDHALENRVQIQIAMLQHEQLWAQMFQQLPQHYPMMHQPAMPYPTQPGSKTVTKKGLFTAFEGQPPDPSPLGELYYPGAAAKSAPSYDHNYQYPGMGWPTGSFQPGQNFYNYGGGY</sequence>
<feature type="compositionally biased region" description="Basic and acidic residues" evidence="1">
    <location>
        <begin position="412"/>
        <end position="430"/>
    </location>
</feature>
<feature type="region of interest" description="Disordered" evidence="1">
    <location>
        <begin position="242"/>
        <end position="276"/>
    </location>
</feature>
<feature type="non-terminal residue" evidence="2">
    <location>
        <position position="752"/>
    </location>
</feature>
<feature type="region of interest" description="Disordered" evidence="1">
    <location>
        <begin position="207"/>
        <end position="228"/>
    </location>
</feature>
<evidence type="ECO:0000256" key="1">
    <source>
        <dbReference type="SAM" id="MobiDB-lite"/>
    </source>
</evidence>
<feature type="region of interest" description="Disordered" evidence="1">
    <location>
        <begin position="174"/>
        <end position="193"/>
    </location>
</feature>
<feature type="compositionally biased region" description="Basic and acidic residues" evidence="1">
    <location>
        <begin position="605"/>
        <end position="621"/>
    </location>
</feature>
<evidence type="ECO:0000313" key="3">
    <source>
        <dbReference type="Proteomes" id="UP001177023"/>
    </source>
</evidence>
<feature type="compositionally biased region" description="Polar residues" evidence="1">
    <location>
        <begin position="623"/>
        <end position="634"/>
    </location>
</feature>
<feature type="compositionally biased region" description="Basic and acidic residues" evidence="1">
    <location>
        <begin position="374"/>
        <end position="386"/>
    </location>
</feature>
<organism evidence="2 3">
    <name type="scientific">Mesorhabditis spiculigera</name>
    <dbReference type="NCBI Taxonomy" id="96644"/>
    <lineage>
        <taxon>Eukaryota</taxon>
        <taxon>Metazoa</taxon>
        <taxon>Ecdysozoa</taxon>
        <taxon>Nematoda</taxon>
        <taxon>Chromadorea</taxon>
        <taxon>Rhabditida</taxon>
        <taxon>Rhabditina</taxon>
        <taxon>Rhabditomorpha</taxon>
        <taxon>Rhabditoidea</taxon>
        <taxon>Rhabditidae</taxon>
        <taxon>Mesorhabditinae</taxon>
        <taxon>Mesorhabditis</taxon>
    </lineage>
</organism>
<comment type="caution">
    <text evidence="2">The sequence shown here is derived from an EMBL/GenBank/DDBJ whole genome shotgun (WGS) entry which is preliminary data.</text>
</comment>
<feature type="region of interest" description="Disordered" evidence="1">
    <location>
        <begin position="548"/>
        <end position="637"/>
    </location>
</feature>
<dbReference type="EMBL" id="CATQJA010002617">
    <property type="protein sequence ID" value="CAJ0573288.1"/>
    <property type="molecule type" value="Genomic_DNA"/>
</dbReference>
<feature type="region of interest" description="Disordered" evidence="1">
    <location>
        <begin position="305"/>
        <end position="533"/>
    </location>
</feature>
<keyword evidence="3" id="KW-1185">Reference proteome</keyword>
<feature type="compositionally biased region" description="Polar residues" evidence="1">
    <location>
        <begin position="389"/>
        <end position="401"/>
    </location>
</feature>
<dbReference type="AlphaFoldDB" id="A0AA36CS31"/>
<feature type="region of interest" description="Disordered" evidence="1">
    <location>
        <begin position="69"/>
        <end position="108"/>
    </location>
</feature>
<gene>
    <name evidence="2" type="ORF">MSPICULIGERA_LOCUS11650</name>
</gene>
<feature type="compositionally biased region" description="Basic and acidic residues" evidence="1">
    <location>
        <begin position="96"/>
        <end position="108"/>
    </location>
</feature>
<feature type="compositionally biased region" description="Basic and acidic residues" evidence="1">
    <location>
        <begin position="242"/>
        <end position="259"/>
    </location>
</feature>
<evidence type="ECO:0000313" key="2">
    <source>
        <dbReference type="EMBL" id="CAJ0573288.1"/>
    </source>
</evidence>
<reference evidence="2" key="1">
    <citation type="submission" date="2023-06" db="EMBL/GenBank/DDBJ databases">
        <authorList>
            <person name="Delattre M."/>
        </authorList>
    </citation>
    <scope>NUCLEOTIDE SEQUENCE</scope>
    <source>
        <strain evidence="2">AF72</strain>
    </source>
</reference>
<name>A0AA36CS31_9BILA</name>
<accession>A0AA36CS31</accession>
<dbReference type="Proteomes" id="UP001177023">
    <property type="component" value="Unassembled WGS sequence"/>
</dbReference>